<comment type="similarity">
    <text evidence="2">Belongs to the krueppel C2H2-type zinc-finger protein family.</text>
</comment>
<evidence type="ECO:0000256" key="6">
    <source>
        <dbReference type="ARBA" id="ARBA00022833"/>
    </source>
</evidence>
<dbReference type="PROSITE" id="PS50157">
    <property type="entry name" value="ZINC_FINGER_C2H2_2"/>
    <property type="match status" value="3"/>
</dbReference>
<keyword evidence="5 11" id="KW-0863">Zinc-finger</keyword>
<dbReference type="GO" id="GO:0005634">
    <property type="term" value="C:nucleus"/>
    <property type="evidence" value="ECO:0007669"/>
    <property type="project" value="UniProtKB-SubCell"/>
</dbReference>
<keyword evidence="7" id="KW-0805">Transcription regulation</keyword>
<dbReference type="GO" id="GO:0000981">
    <property type="term" value="F:DNA-binding transcription factor activity, RNA polymerase II-specific"/>
    <property type="evidence" value="ECO:0007669"/>
    <property type="project" value="TreeGrafter"/>
</dbReference>
<dbReference type="PROSITE" id="PS00028">
    <property type="entry name" value="ZINC_FINGER_C2H2_1"/>
    <property type="match status" value="2"/>
</dbReference>
<evidence type="ECO:0000256" key="5">
    <source>
        <dbReference type="ARBA" id="ARBA00022771"/>
    </source>
</evidence>
<evidence type="ECO:0000256" key="9">
    <source>
        <dbReference type="ARBA" id="ARBA00023163"/>
    </source>
</evidence>
<feature type="region of interest" description="Disordered" evidence="12">
    <location>
        <begin position="1"/>
        <end position="27"/>
    </location>
</feature>
<dbReference type="Gene3D" id="3.30.160.60">
    <property type="entry name" value="Classic Zinc Finger"/>
    <property type="match status" value="3"/>
</dbReference>
<keyword evidence="8" id="KW-0238">DNA-binding</keyword>
<dbReference type="InterPro" id="IPR055173">
    <property type="entry name" value="NrdR-like_N"/>
</dbReference>
<dbReference type="InterPro" id="IPR013087">
    <property type="entry name" value="Znf_C2H2_type"/>
</dbReference>
<evidence type="ECO:0000256" key="10">
    <source>
        <dbReference type="ARBA" id="ARBA00023242"/>
    </source>
</evidence>
<proteinExistence type="inferred from homology"/>
<reference evidence="14" key="1">
    <citation type="journal article" date="2020" name="Cell">
        <title>Large-Scale Comparative Analyses of Tick Genomes Elucidate Their Genetic Diversity and Vector Capacities.</title>
        <authorList>
            <consortium name="Tick Genome and Microbiome Consortium (TIGMIC)"/>
            <person name="Jia N."/>
            <person name="Wang J."/>
            <person name="Shi W."/>
            <person name="Du L."/>
            <person name="Sun Y."/>
            <person name="Zhan W."/>
            <person name="Jiang J.F."/>
            <person name="Wang Q."/>
            <person name="Zhang B."/>
            <person name="Ji P."/>
            <person name="Bell-Sakyi L."/>
            <person name="Cui X.M."/>
            <person name="Yuan T.T."/>
            <person name="Jiang B.G."/>
            <person name="Yang W.F."/>
            <person name="Lam T.T."/>
            <person name="Chang Q.C."/>
            <person name="Ding S.J."/>
            <person name="Wang X.J."/>
            <person name="Zhu J.G."/>
            <person name="Ruan X.D."/>
            <person name="Zhao L."/>
            <person name="Wei J.T."/>
            <person name="Ye R.Z."/>
            <person name="Que T.C."/>
            <person name="Du C.H."/>
            <person name="Zhou Y.H."/>
            <person name="Cheng J.X."/>
            <person name="Dai P.F."/>
            <person name="Guo W.B."/>
            <person name="Han X.H."/>
            <person name="Huang E.J."/>
            <person name="Li L.F."/>
            <person name="Wei W."/>
            <person name="Gao Y.C."/>
            <person name="Liu J.Z."/>
            <person name="Shao H.Z."/>
            <person name="Wang X."/>
            <person name="Wang C.C."/>
            <person name="Yang T.C."/>
            <person name="Huo Q.B."/>
            <person name="Li W."/>
            <person name="Chen H.Y."/>
            <person name="Chen S.E."/>
            <person name="Zhou L.G."/>
            <person name="Ni X.B."/>
            <person name="Tian J.H."/>
            <person name="Sheng Y."/>
            <person name="Liu T."/>
            <person name="Pan Y.S."/>
            <person name="Xia L.Y."/>
            <person name="Li J."/>
            <person name="Zhao F."/>
            <person name="Cao W.C."/>
        </authorList>
    </citation>
    <scope>NUCLEOTIDE SEQUENCE</scope>
    <source>
        <strain evidence="14">Rsan-2018</strain>
    </source>
</reference>
<evidence type="ECO:0000256" key="3">
    <source>
        <dbReference type="ARBA" id="ARBA00022723"/>
    </source>
</evidence>
<evidence type="ECO:0000313" key="15">
    <source>
        <dbReference type="Proteomes" id="UP000821837"/>
    </source>
</evidence>
<gene>
    <name evidence="14" type="ORF">HPB52_004204</name>
</gene>
<evidence type="ECO:0000256" key="8">
    <source>
        <dbReference type="ARBA" id="ARBA00023125"/>
    </source>
</evidence>
<sequence length="161" mass="18580">MAEERNDGNTPPEFLNLDPAPSTSRVLSQDVPLDLSCRPAKSSEASIQPQGTNNEPWVCPFCMEKFTRVADVKNHIDHNIIDRRHRCPVCGKLFRIPSHFKRHYVTHTGVKPYSCDVCGRKFAHYPHLKRHKIMHTDARLHSCEQCGAKYKYSGGLRRHYR</sequence>
<evidence type="ECO:0000256" key="4">
    <source>
        <dbReference type="ARBA" id="ARBA00022737"/>
    </source>
</evidence>
<reference evidence="14" key="2">
    <citation type="submission" date="2021-09" db="EMBL/GenBank/DDBJ databases">
        <authorList>
            <person name="Jia N."/>
            <person name="Wang J."/>
            <person name="Shi W."/>
            <person name="Du L."/>
            <person name="Sun Y."/>
            <person name="Zhan W."/>
            <person name="Jiang J."/>
            <person name="Wang Q."/>
            <person name="Zhang B."/>
            <person name="Ji P."/>
            <person name="Sakyi L.B."/>
            <person name="Cui X."/>
            <person name="Yuan T."/>
            <person name="Jiang B."/>
            <person name="Yang W."/>
            <person name="Lam T.T.-Y."/>
            <person name="Chang Q."/>
            <person name="Ding S."/>
            <person name="Wang X."/>
            <person name="Zhu J."/>
            <person name="Ruan X."/>
            <person name="Zhao L."/>
            <person name="Wei J."/>
            <person name="Que T."/>
            <person name="Du C."/>
            <person name="Cheng J."/>
            <person name="Dai P."/>
            <person name="Han X."/>
            <person name="Huang E."/>
            <person name="Gao Y."/>
            <person name="Liu J."/>
            <person name="Shao H."/>
            <person name="Ye R."/>
            <person name="Li L."/>
            <person name="Wei W."/>
            <person name="Wang X."/>
            <person name="Wang C."/>
            <person name="Huo Q."/>
            <person name="Li W."/>
            <person name="Guo W."/>
            <person name="Chen H."/>
            <person name="Chen S."/>
            <person name="Zhou L."/>
            <person name="Zhou L."/>
            <person name="Ni X."/>
            <person name="Tian J."/>
            <person name="Zhou Y."/>
            <person name="Sheng Y."/>
            <person name="Liu T."/>
            <person name="Pan Y."/>
            <person name="Xia L."/>
            <person name="Li J."/>
            <person name="Zhao F."/>
            <person name="Cao W."/>
        </authorList>
    </citation>
    <scope>NUCLEOTIDE SEQUENCE</scope>
    <source>
        <strain evidence="14">Rsan-2018</strain>
        <tissue evidence="14">Larvae</tissue>
    </source>
</reference>
<feature type="domain" description="C2H2-type" evidence="13">
    <location>
        <begin position="85"/>
        <end position="112"/>
    </location>
</feature>
<dbReference type="GO" id="GO:0003677">
    <property type="term" value="F:DNA binding"/>
    <property type="evidence" value="ECO:0007669"/>
    <property type="project" value="UniProtKB-KW"/>
</dbReference>
<dbReference type="SMART" id="SM00355">
    <property type="entry name" value="ZnF_C2H2"/>
    <property type="match status" value="4"/>
</dbReference>
<dbReference type="FunFam" id="3.30.160.60:FF:002737">
    <property type="entry name" value="AGAP008430-PA"/>
    <property type="match status" value="1"/>
</dbReference>
<evidence type="ECO:0000256" key="7">
    <source>
        <dbReference type="ARBA" id="ARBA00023015"/>
    </source>
</evidence>
<evidence type="ECO:0000256" key="2">
    <source>
        <dbReference type="ARBA" id="ARBA00006991"/>
    </source>
</evidence>
<protein>
    <recommendedName>
        <fullName evidence="13">C2H2-type domain-containing protein</fullName>
    </recommendedName>
</protein>
<dbReference type="Proteomes" id="UP000821837">
    <property type="component" value="Unassembled WGS sequence"/>
</dbReference>
<dbReference type="PANTHER" id="PTHR24394">
    <property type="entry name" value="ZINC FINGER PROTEIN"/>
    <property type="match status" value="1"/>
</dbReference>
<feature type="domain" description="C2H2-type" evidence="13">
    <location>
        <begin position="113"/>
        <end position="140"/>
    </location>
</feature>
<keyword evidence="10" id="KW-0539">Nucleus</keyword>
<dbReference type="EMBL" id="JABSTV010001255">
    <property type="protein sequence ID" value="KAH7935104.1"/>
    <property type="molecule type" value="Genomic_DNA"/>
</dbReference>
<dbReference type="Pfam" id="PF00096">
    <property type="entry name" value="zf-C2H2"/>
    <property type="match status" value="2"/>
</dbReference>
<keyword evidence="4" id="KW-0677">Repeat</keyword>
<dbReference type="InterPro" id="IPR036236">
    <property type="entry name" value="Znf_C2H2_sf"/>
</dbReference>
<keyword evidence="15" id="KW-1185">Reference proteome</keyword>
<dbReference type="VEuPathDB" id="VectorBase:RSAN_038600"/>
<evidence type="ECO:0000259" key="13">
    <source>
        <dbReference type="PROSITE" id="PS50157"/>
    </source>
</evidence>
<evidence type="ECO:0000256" key="11">
    <source>
        <dbReference type="PROSITE-ProRule" id="PRU00042"/>
    </source>
</evidence>
<organism evidence="14 15">
    <name type="scientific">Rhipicephalus sanguineus</name>
    <name type="common">Brown dog tick</name>
    <name type="synonym">Ixodes sanguineus</name>
    <dbReference type="NCBI Taxonomy" id="34632"/>
    <lineage>
        <taxon>Eukaryota</taxon>
        <taxon>Metazoa</taxon>
        <taxon>Ecdysozoa</taxon>
        <taxon>Arthropoda</taxon>
        <taxon>Chelicerata</taxon>
        <taxon>Arachnida</taxon>
        <taxon>Acari</taxon>
        <taxon>Parasitiformes</taxon>
        <taxon>Ixodida</taxon>
        <taxon>Ixodoidea</taxon>
        <taxon>Ixodidae</taxon>
        <taxon>Rhipicephalinae</taxon>
        <taxon>Rhipicephalus</taxon>
        <taxon>Rhipicephalus</taxon>
    </lineage>
</organism>
<dbReference type="Pfam" id="PF22811">
    <property type="entry name" value="Zn_ribbon_NrdR"/>
    <property type="match status" value="1"/>
</dbReference>
<evidence type="ECO:0000256" key="1">
    <source>
        <dbReference type="ARBA" id="ARBA00004123"/>
    </source>
</evidence>
<accession>A0A9D4SNL2</accession>
<keyword evidence="3" id="KW-0479">Metal-binding</keyword>
<keyword evidence="6" id="KW-0862">Zinc</keyword>
<comment type="caution">
    <text evidence="14">The sequence shown here is derived from an EMBL/GenBank/DDBJ whole genome shotgun (WGS) entry which is preliminary data.</text>
</comment>
<comment type="subcellular location">
    <subcellularLocation>
        <location evidence="1">Nucleus</location>
    </subcellularLocation>
</comment>
<dbReference type="PANTHER" id="PTHR24394:SF44">
    <property type="entry name" value="ZINC FINGER PROTEIN 271-LIKE"/>
    <property type="match status" value="1"/>
</dbReference>
<name>A0A9D4SNL2_RHISA</name>
<dbReference type="SUPFAM" id="SSF57667">
    <property type="entry name" value="beta-beta-alpha zinc fingers"/>
    <property type="match status" value="2"/>
</dbReference>
<dbReference type="AlphaFoldDB" id="A0A9D4SNL2"/>
<evidence type="ECO:0000256" key="12">
    <source>
        <dbReference type="SAM" id="MobiDB-lite"/>
    </source>
</evidence>
<dbReference type="GO" id="GO:0008270">
    <property type="term" value="F:zinc ion binding"/>
    <property type="evidence" value="ECO:0007669"/>
    <property type="project" value="UniProtKB-KW"/>
</dbReference>
<keyword evidence="9" id="KW-0804">Transcription</keyword>
<feature type="domain" description="C2H2-type" evidence="13">
    <location>
        <begin position="141"/>
        <end position="161"/>
    </location>
</feature>
<evidence type="ECO:0000313" key="14">
    <source>
        <dbReference type="EMBL" id="KAH7935104.1"/>
    </source>
</evidence>